<evidence type="ECO:0000256" key="4">
    <source>
        <dbReference type="ARBA" id="ARBA00022670"/>
    </source>
</evidence>
<organism evidence="13 14">
    <name type="scientific">OM182 bacterium</name>
    <dbReference type="NCBI Taxonomy" id="2510334"/>
    <lineage>
        <taxon>Bacteria</taxon>
        <taxon>Pseudomonadati</taxon>
        <taxon>Pseudomonadota</taxon>
        <taxon>Gammaproteobacteria</taxon>
        <taxon>OMG group</taxon>
        <taxon>OM182 clade</taxon>
    </lineage>
</organism>
<comment type="cofactor">
    <cofactor evidence="1 11">
        <name>Zn(2+)</name>
        <dbReference type="ChEBI" id="CHEBI:29105"/>
    </cofactor>
</comment>
<dbReference type="Proteomes" id="UP000316199">
    <property type="component" value="Unassembled WGS sequence"/>
</dbReference>
<dbReference type="GO" id="GO:0006508">
    <property type="term" value="P:proteolysis"/>
    <property type="evidence" value="ECO:0007669"/>
    <property type="project" value="UniProtKB-KW"/>
</dbReference>
<dbReference type="CDD" id="cd23081">
    <property type="entry name" value="cpPDZ_EcRseP-like"/>
    <property type="match status" value="1"/>
</dbReference>
<protein>
    <recommendedName>
        <fullName evidence="11">Zinc metalloprotease</fullName>
        <ecNumber evidence="11">3.4.24.-</ecNumber>
    </recommendedName>
</protein>
<evidence type="ECO:0000313" key="13">
    <source>
        <dbReference type="EMBL" id="RZO77246.1"/>
    </source>
</evidence>
<dbReference type="PANTHER" id="PTHR42837:SF2">
    <property type="entry name" value="MEMBRANE METALLOPROTEASE ARASP2, CHLOROPLASTIC-RELATED"/>
    <property type="match status" value="1"/>
</dbReference>
<dbReference type="Pfam" id="PF02163">
    <property type="entry name" value="Peptidase_M50"/>
    <property type="match status" value="2"/>
</dbReference>
<keyword evidence="10 11" id="KW-0472">Membrane</keyword>
<comment type="subcellular location">
    <subcellularLocation>
        <location evidence="2">Membrane</location>
        <topology evidence="2">Multi-pass membrane protein</topology>
    </subcellularLocation>
</comment>
<evidence type="ECO:0000256" key="2">
    <source>
        <dbReference type="ARBA" id="ARBA00004141"/>
    </source>
</evidence>
<evidence type="ECO:0000256" key="10">
    <source>
        <dbReference type="ARBA" id="ARBA00023136"/>
    </source>
</evidence>
<evidence type="ECO:0000256" key="11">
    <source>
        <dbReference type="RuleBase" id="RU362031"/>
    </source>
</evidence>
<dbReference type="AlphaFoldDB" id="A0A520S484"/>
<dbReference type="InterPro" id="IPR036034">
    <property type="entry name" value="PDZ_sf"/>
</dbReference>
<dbReference type="GO" id="GO:0046872">
    <property type="term" value="F:metal ion binding"/>
    <property type="evidence" value="ECO:0007669"/>
    <property type="project" value="UniProtKB-KW"/>
</dbReference>
<evidence type="ECO:0000256" key="8">
    <source>
        <dbReference type="ARBA" id="ARBA00022989"/>
    </source>
</evidence>
<sequence>MEVLQSVIALIFTLSILVTIHEYGHYWVARRCNVHVLRFSVGFGKPLFVKRGPAPRSVQQSQDLAPDASSYQSLEGTEFVLAAIPLGGFVKMLDEREGFVPDHQKHLAFNNKSVFQRISIVAAGPLANFILAIIAYWMLFVVGVTGIIPKLGEIDPESKAGYAGLQVGDEISAVDGNLVKTWSDVNLRLFERLSESGTIVITVTEAPDFTKDHVIPIKSWLKGVDEPQPATALGLRLSYPSIPALIGDVVSGGRAENAGLLSGDMVMAVNDLKINSWIDWVRLIQESPEQTMALSVSRDGQLFELFVTPEKIDREGRSVGFIGVSRASVPFPDEMQTNVSYPVHLALVAAVERTWDITSFTFVSIQKMIMGAISPKNISGPITIAQLANATAKSGLESFIGFIALLSISLGVLNLLPIPILDGGHLLYYLVEVVMGRPIPERVQVWGLQLGMFLIMGIMILAFYNDLTRL</sequence>
<dbReference type="GO" id="GO:0004222">
    <property type="term" value="F:metalloendopeptidase activity"/>
    <property type="evidence" value="ECO:0007669"/>
    <property type="project" value="InterPro"/>
</dbReference>
<keyword evidence="11" id="KW-0479">Metal-binding</keyword>
<evidence type="ECO:0000256" key="6">
    <source>
        <dbReference type="ARBA" id="ARBA00022801"/>
    </source>
</evidence>
<keyword evidence="9 11" id="KW-0482">Metalloprotease</keyword>
<dbReference type="SMART" id="SM00228">
    <property type="entry name" value="PDZ"/>
    <property type="match status" value="2"/>
</dbReference>
<keyword evidence="7 11" id="KW-0862">Zinc</keyword>
<evidence type="ECO:0000256" key="5">
    <source>
        <dbReference type="ARBA" id="ARBA00022692"/>
    </source>
</evidence>
<dbReference type="PANTHER" id="PTHR42837">
    <property type="entry name" value="REGULATOR OF SIGMA-E PROTEASE RSEP"/>
    <property type="match status" value="1"/>
</dbReference>
<evidence type="ECO:0000259" key="12">
    <source>
        <dbReference type="SMART" id="SM00228"/>
    </source>
</evidence>
<keyword evidence="8 11" id="KW-1133">Transmembrane helix</keyword>
<keyword evidence="6 11" id="KW-0378">Hydrolase</keyword>
<dbReference type="InterPro" id="IPR008915">
    <property type="entry name" value="Peptidase_M50"/>
</dbReference>
<dbReference type="EMBL" id="SHAG01000004">
    <property type="protein sequence ID" value="RZO77246.1"/>
    <property type="molecule type" value="Genomic_DNA"/>
</dbReference>
<dbReference type="InterPro" id="IPR041489">
    <property type="entry name" value="PDZ_6"/>
</dbReference>
<dbReference type="CDD" id="cd06163">
    <property type="entry name" value="S2P-M50_PDZ_RseP-like"/>
    <property type="match status" value="2"/>
</dbReference>
<reference evidence="13 14" key="1">
    <citation type="submission" date="2019-02" db="EMBL/GenBank/DDBJ databases">
        <title>Prokaryotic population dynamics and viral predation in marine succession experiment using metagenomics: the confinement effect.</title>
        <authorList>
            <person name="Haro-Moreno J.M."/>
            <person name="Rodriguez-Valera F."/>
            <person name="Lopez-Perez M."/>
        </authorList>
    </citation>
    <scope>NUCLEOTIDE SEQUENCE [LARGE SCALE GENOMIC DNA]</scope>
    <source>
        <strain evidence="13">MED-G157</strain>
    </source>
</reference>
<evidence type="ECO:0000256" key="1">
    <source>
        <dbReference type="ARBA" id="ARBA00001947"/>
    </source>
</evidence>
<dbReference type="SUPFAM" id="SSF50156">
    <property type="entry name" value="PDZ domain-like"/>
    <property type="match status" value="2"/>
</dbReference>
<proteinExistence type="inferred from homology"/>
<feature type="transmembrane region" description="Helical" evidence="11">
    <location>
        <begin position="126"/>
        <end position="148"/>
    </location>
</feature>
<feature type="transmembrane region" description="Helical" evidence="11">
    <location>
        <begin position="399"/>
        <end position="431"/>
    </location>
</feature>
<dbReference type="Pfam" id="PF17820">
    <property type="entry name" value="PDZ_6"/>
    <property type="match status" value="1"/>
</dbReference>
<evidence type="ECO:0000256" key="7">
    <source>
        <dbReference type="ARBA" id="ARBA00022833"/>
    </source>
</evidence>
<dbReference type="GO" id="GO:0016020">
    <property type="term" value="C:membrane"/>
    <property type="evidence" value="ECO:0007669"/>
    <property type="project" value="UniProtKB-SubCell"/>
</dbReference>
<feature type="domain" description="PDZ" evidence="12">
    <location>
        <begin position="135"/>
        <end position="207"/>
    </location>
</feature>
<gene>
    <name evidence="13" type="primary">rseP</name>
    <name evidence="13" type="ORF">EVA68_01975</name>
</gene>
<evidence type="ECO:0000256" key="3">
    <source>
        <dbReference type="ARBA" id="ARBA00007931"/>
    </source>
</evidence>
<feature type="transmembrane region" description="Helical" evidence="11">
    <location>
        <begin position="6"/>
        <end position="28"/>
    </location>
</feature>
<feature type="transmembrane region" description="Helical" evidence="11">
    <location>
        <begin position="443"/>
        <end position="464"/>
    </location>
</feature>
<dbReference type="InterPro" id="IPR001478">
    <property type="entry name" value="PDZ"/>
</dbReference>
<evidence type="ECO:0000256" key="9">
    <source>
        <dbReference type="ARBA" id="ARBA00023049"/>
    </source>
</evidence>
<evidence type="ECO:0000313" key="14">
    <source>
        <dbReference type="Proteomes" id="UP000316199"/>
    </source>
</evidence>
<feature type="domain" description="PDZ" evidence="12">
    <location>
        <begin position="231"/>
        <end position="300"/>
    </location>
</feature>
<keyword evidence="4 13" id="KW-0645">Protease</keyword>
<comment type="caution">
    <text evidence="13">The sequence shown here is derived from an EMBL/GenBank/DDBJ whole genome shotgun (WGS) entry which is preliminary data.</text>
</comment>
<dbReference type="InterPro" id="IPR004387">
    <property type="entry name" value="Pept_M50_Zn"/>
</dbReference>
<name>A0A520S484_9GAMM</name>
<dbReference type="EC" id="3.4.24.-" evidence="11"/>
<dbReference type="NCBIfam" id="TIGR00054">
    <property type="entry name" value="RIP metalloprotease RseP"/>
    <property type="match status" value="1"/>
</dbReference>
<keyword evidence="5 11" id="KW-0812">Transmembrane</keyword>
<comment type="similarity">
    <text evidence="3 11">Belongs to the peptidase M50B family.</text>
</comment>
<accession>A0A520S484</accession>
<dbReference type="Gene3D" id="2.30.42.10">
    <property type="match status" value="2"/>
</dbReference>